<evidence type="ECO:0000313" key="2">
    <source>
        <dbReference type="Proteomes" id="UP001300745"/>
    </source>
</evidence>
<dbReference type="Proteomes" id="UP001300745">
    <property type="component" value="Unassembled WGS sequence"/>
</dbReference>
<comment type="caution">
    <text evidence="1">The sequence shown here is derived from an EMBL/GenBank/DDBJ whole genome shotgun (WGS) entry which is preliminary data.</text>
</comment>
<gene>
    <name evidence="1" type="ORF">ORI27_20530</name>
</gene>
<name>A0ABT3SI90_9MYCO</name>
<dbReference type="RefSeq" id="WP_265998865.1">
    <property type="nucleotide sequence ID" value="NZ_JAPJDN010000020.1"/>
</dbReference>
<reference evidence="1 2" key="1">
    <citation type="submission" date="2022-11" db="EMBL/GenBank/DDBJ databases">
        <title>Mycobacterium sp. nov.</title>
        <authorList>
            <person name="Papic B."/>
            <person name="Spicic S."/>
            <person name="Duvnjak S."/>
        </authorList>
    </citation>
    <scope>NUCLEOTIDE SEQUENCE [LARGE SCALE GENOMIC DNA]</scope>
    <source>
        <strain evidence="1 2">CVI_P4</strain>
    </source>
</reference>
<dbReference type="EMBL" id="JAPJDO010000020">
    <property type="protein sequence ID" value="MCX2939087.1"/>
    <property type="molecule type" value="Genomic_DNA"/>
</dbReference>
<proteinExistence type="predicted"/>
<keyword evidence="2" id="KW-1185">Reference proteome</keyword>
<accession>A0ABT3SI90</accession>
<organism evidence="1 2">
    <name type="scientific">Mycobacterium pinniadriaticum</name>
    <dbReference type="NCBI Taxonomy" id="2994102"/>
    <lineage>
        <taxon>Bacteria</taxon>
        <taxon>Bacillati</taxon>
        <taxon>Actinomycetota</taxon>
        <taxon>Actinomycetes</taxon>
        <taxon>Mycobacteriales</taxon>
        <taxon>Mycobacteriaceae</taxon>
        <taxon>Mycobacterium</taxon>
    </lineage>
</organism>
<evidence type="ECO:0000313" key="1">
    <source>
        <dbReference type="EMBL" id="MCX2939087.1"/>
    </source>
</evidence>
<protein>
    <submittedName>
        <fullName evidence="1">Uncharacterized protein</fullName>
    </submittedName>
</protein>
<sequence>MFQTDAAVTKVGSGFNINGVKVGGAAAIDNTGHKAAAHPAAHGVGGSRRT</sequence>